<reference evidence="2 3" key="1">
    <citation type="journal article" date="2019" name="Commun. Biol.">
        <title>The bagworm genome reveals a unique fibroin gene that provides high tensile strength.</title>
        <authorList>
            <person name="Kono N."/>
            <person name="Nakamura H."/>
            <person name="Ohtoshi R."/>
            <person name="Tomita M."/>
            <person name="Numata K."/>
            <person name="Arakawa K."/>
        </authorList>
    </citation>
    <scope>NUCLEOTIDE SEQUENCE [LARGE SCALE GENOMIC DNA]</scope>
</reference>
<comment type="caution">
    <text evidence="2">The sequence shown here is derived from an EMBL/GenBank/DDBJ whole genome shotgun (WGS) entry which is preliminary data.</text>
</comment>
<organism evidence="2 3">
    <name type="scientific">Eumeta variegata</name>
    <name type="common">Bagworm moth</name>
    <name type="synonym">Eumeta japonica</name>
    <dbReference type="NCBI Taxonomy" id="151549"/>
    <lineage>
        <taxon>Eukaryota</taxon>
        <taxon>Metazoa</taxon>
        <taxon>Ecdysozoa</taxon>
        <taxon>Arthropoda</taxon>
        <taxon>Hexapoda</taxon>
        <taxon>Insecta</taxon>
        <taxon>Pterygota</taxon>
        <taxon>Neoptera</taxon>
        <taxon>Endopterygota</taxon>
        <taxon>Lepidoptera</taxon>
        <taxon>Glossata</taxon>
        <taxon>Ditrysia</taxon>
        <taxon>Tineoidea</taxon>
        <taxon>Psychidae</taxon>
        <taxon>Oiketicinae</taxon>
        <taxon>Eumeta</taxon>
    </lineage>
</organism>
<feature type="compositionally biased region" description="Polar residues" evidence="1">
    <location>
        <begin position="11"/>
        <end position="20"/>
    </location>
</feature>
<dbReference type="EMBL" id="BGZK01000201">
    <property type="protein sequence ID" value="GBP27977.1"/>
    <property type="molecule type" value="Genomic_DNA"/>
</dbReference>
<evidence type="ECO:0000256" key="1">
    <source>
        <dbReference type="SAM" id="MobiDB-lite"/>
    </source>
</evidence>
<dbReference type="Proteomes" id="UP000299102">
    <property type="component" value="Unassembled WGS sequence"/>
</dbReference>
<evidence type="ECO:0000313" key="2">
    <source>
        <dbReference type="EMBL" id="GBP27977.1"/>
    </source>
</evidence>
<sequence>MARAGRLLAPQRQSGVTTSPSQFGPWEYIDKCTKIEKNNYLTPYEWAREMAAGRGGGGALGRVPRAACAGGSGAERFAPAD</sequence>
<proteinExistence type="predicted"/>
<gene>
    <name evidence="2" type="ORF">EVAR_83608_1</name>
</gene>
<keyword evidence="3" id="KW-1185">Reference proteome</keyword>
<protein>
    <submittedName>
        <fullName evidence="2">Uncharacterized protein</fullName>
    </submittedName>
</protein>
<name>A0A4C1UPJ1_EUMVA</name>
<evidence type="ECO:0000313" key="3">
    <source>
        <dbReference type="Proteomes" id="UP000299102"/>
    </source>
</evidence>
<dbReference type="AlphaFoldDB" id="A0A4C1UPJ1"/>
<feature type="region of interest" description="Disordered" evidence="1">
    <location>
        <begin position="1"/>
        <end position="20"/>
    </location>
</feature>
<accession>A0A4C1UPJ1</accession>